<dbReference type="Gene3D" id="2.70.50.70">
    <property type="match status" value="1"/>
</dbReference>
<dbReference type="InterPro" id="IPR049892">
    <property type="entry name" value="AA9"/>
</dbReference>
<evidence type="ECO:0000313" key="17">
    <source>
        <dbReference type="EMBL" id="KAH7024805.1"/>
    </source>
</evidence>
<protein>
    <recommendedName>
        <fullName evidence="15">lytic cellulose monooxygenase (C4-dehydrogenating)</fullName>
        <ecNumber evidence="15">1.14.99.56</ecNumber>
    </recommendedName>
</protein>
<dbReference type="EC" id="1.14.99.56" evidence="15"/>
<evidence type="ECO:0000256" key="12">
    <source>
        <dbReference type="ARBA" id="ARBA00023326"/>
    </source>
</evidence>
<keyword evidence="3" id="KW-0964">Secreted</keyword>
<keyword evidence="18" id="KW-1185">Reference proteome</keyword>
<dbReference type="EMBL" id="JAGTJQ010000009">
    <property type="protein sequence ID" value="KAH7024805.1"/>
    <property type="molecule type" value="Genomic_DNA"/>
</dbReference>
<comment type="caution">
    <text evidence="17">The sequence shown here is derived from an EMBL/GenBank/DDBJ whole genome shotgun (WGS) entry which is preliminary data.</text>
</comment>
<evidence type="ECO:0000256" key="14">
    <source>
        <dbReference type="ARBA" id="ARBA00045077"/>
    </source>
</evidence>
<keyword evidence="9" id="KW-0503">Monooxygenase</keyword>
<dbReference type="PANTHER" id="PTHR33353">
    <property type="entry name" value="PUTATIVE (AFU_ORTHOLOGUE AFUA_1G12560)-RELATED"/>
    <property type="match status" value="1"/>
</dbReference>
<dbReference type="InterPro" id="IPR005103">
    <property type="entry name" value="AA9_LPMO"/>
</dbReference>
<feature type="domain" description="Auxiliary Activity family 9 catalytic" evidence="16">
    <location>
        <begin position="68"/>
        <end position="269"/>
    </location>
</feature>
<evidence type="ECO:0000256" key="5">
    <source>
        <dbReference type="ARBA" id="ARBA00022729"/>
    </source>
</evidence>
<keyword evidence="4" id="KW-0479">Metal-binding</keyword>
<evidence type="ECO:0000256" key="1">
    <source>
        <dbReference type="ARBA" id="ARBA00001973"/>
    </source>
</evidence>
<comment type="cofactor">
    <cofactor evidence="1">
        <name>Cu(2+)</name>
        <dbReference type="ChEBI" id="CHEBI:29036"/>
    </cofactor>
</comment>
<keyword evidence="17" id="KW-0378">Hydrolase</keyword>
<dbReference type="GO" id="GO:0046872">
    <property type="term" value="F:metal ion binding"/>
    <property type="evidence" value="ECO:0007669"/>
    <property type="project" value="UniProtKB-KW"/>
</dbReference>
<dbReference type="GO" id="GO:0030245">
    <property type="term" value="P:cellulose catabolic process"/>
    <property type="evidence" value="ECO:0007669"/>
    <property type="project" value="UniProtKB-KW"/>
</dbReference>
<dbReference type="RefSeq" id="XP_046008353.1">
    <property type="nucleotide sequence ID" value="XM_046155060.1"/>
</dbReference>
<dbReference type="GO" id="GO:0016787">
    <property type="term" value="F:hydrolase activity"/>
    <property type="evidence" value="ECO:0007669"/>
    <property type="project" value="UniProtKB-KW"/>
</dbReference>
<keyword evidence="5" id="KW-0732">Signal</keyword>
<evidence type="ECO:0000256" key="7">
    <source>
        <dbReference type="ARBA" id="ARBA00023002"/>
    </source>
</evidence>
<evidence type="ECO:0000256" key="9">
    <source>
        <dbReference type="ARBA" id="ARBA00023033"/>
    </source>
</evidence>
<keyword evidence="12" id="KW-0624">Polysaccharide degradation</keyword>
<comment type="subcellular location">
    <subcellularLocation>
        <location evidence="2">Secreted</location>
    </subcellularLocation>
</comment>
<accession>A0A9P9BLV1</accession>
<dbReference type="PANTHER" id="PTHR33353:SF10">
    <property type="entry name" value="ENDO-BETA-1,4-GLUCANASE D"/>
    <property type="match status" value="1"/>
</dbReference>
<dbReference type="GO" id="GO:0004497">
    <property type="term" value="F:monooxygenase activity"/>
    <property type="evidence" value="ECO:0007669"/>
    <property type="project" value="UniProtKB-KW"/>
</dbReference>
<keyword evidence="8" id="KW-0186">Copper</keyword>
<keyword evidence="10" id="KW-1015">Disulfide bond</keyword>
<evidence type="ECO:0000256" key="6">
    <source>
        <dbReference type="ARBA" id="ARBA00023001"/>
    </source>
</evidence>
<comment type="catalytic activity">
    <reaction evidence="14">
        <text>[(1-&gt;4)-beta-D-glucosyl]n+m + reduced acceptor + O2 = 4-dehydro-beta-D-glucosyl-[(1-&gt;4)-beta-D-glucosyl]n-1 + [(1-&gt;4)-beta-D-glucosyl]m + acceptor + H2O.</text>
        <dbReference type="EC" id="1.14.99.56"/>
    </reaction>
</comment>
<name>A0A9P9BLV1_9PEZI</name>
<gene>
    <name evidence="17" type="ORF">B0I36DRAFT_332054</name>
</gene>
<evidence type="ECO:0000256" key="3">
    <source>
        <dbReference type="ARBA" id="ARBA00022525"/>
    </source>
</evidence>
<keyword evidence="7" id="KW-0560">Oxidoreductase</keyword>
<evidence type="ECO:0000256" key="11">
    <source>
        <dbReference type="ARBA" id="ARBA00023277"/>
    </source>
</evidence>
<keyword evidence="11" id="KW-0119">Carbohydrate metabolism</keyword>
<evidence type="ECO:0000256" key="15">
    <source>
        <dbReference type="ARBA" id="ARBA00047174"/>
    </source>
</evidence>
<evidence type="ECO:0000256" key="13">
    <source>
        <dbReference type="ARBA" id="ARBA00044502"/>
    </source>
</evidence>
<evidence type="ECO:0000256" key="2">
    <source>
        <dbReference type="ARBA" id="ARBA00004613"/>
    </source>
</evidence>
<evidence type="ECO:0000256" key="10">
    <source>
        <dbReference type="ARBA" id="ARBA00023157"/>
    </source>
</evidence>
<dbReference type="OrthoDB" id="5271017at2759"/>
<evidence type="ECO:0000259" key="16">
    <source>
        <dbReference type="Pfam" id="PF03443"/>
    </source>
</evidence>
<sequence length="279" mass="29635">MKRPRMLDVKQIRADSVALGFLVSALRRLAAHPFSKERSTAQTRIPPTQITMKFLSSLLLLGSAAQAHYTIPRASANGVSGSDWQFTRITSNYQSNGPVTDVTSSAMTCYERNPGQSTASTLAVTAGGTITFGIAPNIYHPGPLNIYMAKAPSSAATFDGKGAVWFKVYQDQPKVVSSGLEWPNNGVSSVTMTIPRCIPSGEYLVRFEHIGLHSAGSVNGAQLYISCTQVKVSGGSGSTPGNLLSFPGSYSPNDPGLLVNIYYPVPTNYKAPGGNPLVC</sequence>
<dbReference type="Pfam" id="PF03443">
    <property type="entry name" value="AA9"/>
    <property type="match status" value="1"/>
</dbReference>
<dbReference type="AlphaFoldDB" id="A0A9P9BLV1"/>
<keyword evidence="6" id="KW-0136">Cellulose degradation</keyword>
<dbReference type="CDD" id="cd21175">
    <property type="entry name" value="LPMO_AA9"/>
    <property type="match status" value="1"/>
</dbReference>
<dbReference type="GeneID" id="70184606"/>
<evidence type="ECO:0000256" key="4">
    <source>
        <dbReference type="ARBA" id="ARBA00022723"/>
    </source>
</evidence>
<proteinExistence type="inferred from homology"/>
<dbReference type="Proteomes" id="UP000756346">
    <property type="component" value="Unassembled WGS sequence"/>
</dbReference>
<feature type="non-terminal residue" evidence="17">
    <location>
        <position position="1"/>
    </location>
</feature>
<organism evidence="17 18">
    <name type="scientific">Microdochium trichocladiopsis</name>
    <dbReference type="NCBI Taxonomy" id="1682393"/>
    <lineage>
        <taxon>Eukaryota</taxon>
        <taxon>Fungi</taxon>
        <taxon>Dikarya</taxon>
        <taxon>Ascomycota</taxon>
        <taxon>Pezizomycotina</taxon>
        <taxon>Sordariomycetes</taxon>
        <taxon>Xylariomycetidae</taxon>
        <taxon>Xylariales</taxon>
        <taxon>Microdochiaceae</taxon>
        <taxon>Microdochium</taxon>
    </lineage>
</organism>
<reference evidence="17" key="1">
    <citation type="journal article" date="2021" name="Nat. Commun.">
        <title>Genetic determinants of endophytism in the Arabidopsis root mycobiome.</title>
        <authorList>
            <person name="Mesny F."/>
            <person name="Miyauchi S."/>
            <person name="Thiergart T."/>
            <person name="Pickel B."/>
            <person name="Atanasova L."/>
            <person name="Karlsson M."/>
            <person name="Huettel B."/>
            <person name="Barry K.W."/>
            <person name="Haridas S."/>
            <person name="Chen C."/>
            <person name="Bauer D."/>
            <person name="Andreopoulos W."/>
            <person name="Pangilinan J."/>
            <person name="LaButti K."/>
            <person name="Riley R."/>
            <person name="Lipzen A."/>
            <person name="Clum A."/>
            <person name="Drula E."/>
            <person name="Henrissat B."/>
            <person name="Kohler A."/>
            <person name="Grigoriev I.V."/>
            <person name="Martin F.M."/>
            <person name="Hacquard S."/>
        </authorList>
    </citation>
    <scope>NUCLEOTIDE SEQUENCE</scope>
    <source>
        <strain evidence="17">MPI-CAGE-CH-0230</strain>
    </source>
</reference>
<comment type="similarity">
    <text evidence="13">Belongs to the polysaccharide monooxygenase AA9 family.</text>
</comment>
<dbReference type="GO" id="GO:0005576">
    <property type="term" value="C:extracellular region"/>
    <property type="evidence" value="ECO:0007669"/>
    <property type="project" value="UniProtKB-SubCell"/>
</dbReference>
<evidence type="ECO:0000313" key="18">
    <source>
        <dbReference type="Proteomes" id="UP000756346"/>
    </source>
</evidence>
<evidence type="ECO:0000256" key="8">
    <source>
        <dbReference type="ARBA" id="ARBA00023008"/>
    </source>
</evidence>